<feature type="domain" description="Glutamine amidotransferase type-2" evidence="8">
    <location>
        <begin position="2"/>
        <end position="212"/>
    </location>
</feature>
<dbReference type="EMBL" id="BMDW01000021">
    <property type="protein sequence ID" value="GGA56975.1"/>
    <property type="molecule type" value="Genomic_DNA"/>
</dbReference>
<evidence type="ECO:0000256" key="2">
    <source>
        <dbReference type="ARBA" id="ARBA00005752"/>
    </source>
</evidence>
<dbReference type="InterPro" id="IPR006426">
    <property type="entry name" value="Asn_synth_AEB"/>
</dbReference>
<dbReference type="Gene3D" id="3.60.20.10">
    <property type="entry name" value="Glutamine Phosphoribosylpyrophosphate, subunit 1, domain 1"/>
    <property type="match status" value="1"/>
</dbReference>
<keyword evidence="6" id="KW-0315">Glutamine amidotransferase</keyword>
<dbReference type="PANTHER" id="PTHR43284:SF1">
    <property type="entry name" value="ASPARAGINE SYNTHETASE"/>
    <property type="match status" value="1"/>
</dbReference>
<dbReference type="PANTHER" id="PTHR43284">
    <property type="entry name" value="ASPARAGINE SYNTHETASE (GLUTAMINE-HYDROLYZING)"/>
    <property type="match status" value="1"/>
</dbReference>
<keyword evidence="10" id="KW-1185">Reference proteome</keyword>
<dbReference type="InterPro" id="IPR051786">
    <property type="entry name" value="ASN_synthetase/amidase"/>
</dbReference>
<evidence type="ECO:0000256" key="5">
    <source>
        <dbReference type="ARBA" id="ARBA00022840"/>
    </source>
</evidence>
<evidence type="ECO:0000256" key="7">
    <source>
        <dbReference type="ARBA" id="ARBA00048741"/>
    </source>
</evidence>
<name>A0ABQ1H3Y7_9SPHN</name>
<comment type="similarity">
    <text evidence="2">Belongs to the asparagine synthetase family.</text>
</comment>
<dbReference type="CDD" id="cd00712">
    <property type="entry name" value="AsnB"/>
    <property type="match status" value="1"/>
</dbReference>
<keyword evidence="5" id="KW-0067">ATP-binding</keyword>
<dbReference type="InterPro" id="IPR029055">
    <property type="entry name" value="Ntn_hydrolases_N"/>
</dbReference>
<dbReference type="Proteomes" id="UP000618591">
    <property type="component" value="Unassembled WGS sequence"/>
</dbReference>
<evidence type="ECO:0000259" key="8">
    <source>
        <dbReference type="PROSITE" id="PS51278"/>
    </source>
</evidence>
<comment type="caution">
    <text evidence="9">The sequence shown here is derived from an EMBL/GenBank/DDBJ whole genome shotgun (WGS) entry which is preliminary data.</text>
</comment>
<protein>
    <recommendedName>
        <fullName evidence="3">asparagine synthase (glutamine-hydrolyzing)</fullName>
        <ecNumber evidence="3">6.3.5.4</ecNumber>
    </recommendedName>
</protein>
<evidence type="ECO:0000256" key="1">
    <source>
        <dbReference type="ARBA" id="ARBA00005187"/>
    </source>
</evidence>
<dbReference type="Pfam" id="PF00733">
    <property type="entry name" value="Asn_synthase"/>
    <property type="match status" value="1"/>
</dbReference>
<dbReference type="Pfam" id="PF13537">
    <property type="entry name" value="GATase_7"/>
    <property type="match status" value="1"/>
</dbReference>
<gene>
    <name evidence="9" type="ORF">GCM10011395_29250</name>
</gene>
<dbReference type="CDD" id="cd01991">
    <property type="entry name" value="Asn_synthase_B_C"/>
    <property type="match status" value="1"/>
</dbReference>
<comment type="pathway">
    <text evidence="1">Amino-acid biosynthesis; L-asparagine biosynthesis; L-asparagine from L-aspartate (L-Gln route): step 1/1.</text>
</comment>
<dbReference type="InterPro" id="IPR001962">
    <property type="entry name" value="Asn_synthase"/>
</dbReference>
<organism evidence="9 10">
    <name type="scientific">Sphingomonas psychrolutea</name>
    <dbReference type="NCBI Taxonomy" id="1259676"/>
    <lineage>
        <taxon>Bacteria</taxon>
        <taxon>Pseudomonadati</taxon>
        <taxon>Pseudomonadota</taxon>
        <taxon>Alphaproteobacteria</taxon>
        <taxon>Sphingomonadales</taxon>
        <taxon>Sphingomonadaceae</taxon>
        <taxon>Sphingomonas</taxon>
    </lineage>
</organism>
<dbReference type="InterPro" id="IPR014729">
    <property type="entry name" value="Rossmann-like_a/b/a_fold"/>
</dbReference>
<evidence type="ECO:0000256" key="6">
    <source>
        <dbReference type="ARBA" id="ARBA00022962"/>
    </source>
</evidence>
<sequence>MSGIAGVVYGDGRDVSPALLEQVSTASAIRADDGVAHWAGGSAGLIRFRHATTPEALGERQPSPAASGNVIAFDGRLDNREELIAMLGRDGAALRQRPDEEIALALFERIGDGFMRHLAGDYAFAIWQPDQRRLFCARAPVGRRPFFYHLSADGFAFASEPKALIVGLSLDRGVNEPLIAEYLARRVVTRGETFWRALNTLPQGSALAYQDGALRQWHWDDAPPEDLSRLSEGAHIERFNELLDQAIIACTRSNTGVVAQLSGGLDSSSILSRATELHRAGKIDRHVAAITARYPGSPVDESEWSGAVEAHLGITARVVQGSIFDPDAARAWSANTLQMPLRPNTLDTLEGNFRNLERHGERVLLSGEGGDELLNGNHAHWPDEIRRGRIDLVARQALAMPGATLPGKVRAFVSEGFGPLVSTTLYRRAALRQSWAGTALPDHLSPAWIEATGLRARIAASRPAATLPGIAAQNRYAVIDLESREIATGPLQALPNAYGVEYRHPLYDQRLLRFILGASGEVLFRNGARRHLFREAMRGTLVEKVRTRQSKAIFNTLVVDGLERFYAQREIAAQWPVKLGWVDGAALQRIWNAYLAWRDDGAHFPVPRIEFGALWSTAALDIWLENAVGL</sequence>
<dbReference type="InterPro" id="IPR017932">
    <property type="entry name" value="GATase_2_dom"/>
</dbReference>
<accession>A0ABQ1H3Y7</accession>
<dbReference type="PROSITE" id="PS51278">
    <property type="entry name" value="GATASE_TYPE_2"/>
    <property type="match status" value="1"/>
</dbReference>
<dbReference type="SUPFAM" id="SSF52402">
    <property type="entry name" value="Adenine nucleotide alpha hydrolases-like"/>
    <property type="match status" value="1"/>
</dbReference>
<dbReference type="Gene3D" id="3.40.50.620">
    <property type="entry name" value="HUPs"/>
    <property type="match status" value="2"/>
</dbReference>
<dbReference type="EC" id="6.3.5.4" evidence="3"/>
<comment type="catalytic activity">
    <reaction evidence="7">
        <text>L-aspartate + L-glutamine + ATP + H2O = L-asparagine + L-glutamate + AMP + diphosphate + H(+)</text>
        <dbReference type="Rhea" id="RHEA:12228"/>
        <dbReference type="ChEBI" id="CHEBI:15377"/>
        <dbReference type="ChEBI" id="CHEBI:15378"/>
        <dbReference type="ChEBI" id="CHEBI:29985"/>
        <dbReference type="ChEBI" id="CHEBI:29991"/>
        <dbReference type="ChEBI" id="CHEBI:30616"/>
        <dbReference type="ChEBI" id="CHEBI:33019"/>
        <dbReference type="ChEBI" id="CHEBI:58048"/>
        <dbReference type="ChEBI" id="CHEBI:58359"/>
        <dbReference type="ChEBI" id="CHEBI:456215"/>
        <dbReference type="EC" id="6.3.5.4"/>
    </reaction>
</comment>
<dbReference type="InterPro" id="IPR033738">
    <property type="entry name" value="AsnB_N"/>
</dbReference>
<reference evidence="10" key="1">
    <citation type="journal article" date="2019" name="Int. J. Syst. Evol. Microbiol.">
        <title>The Global Catalogue of Microorganisms (GCM) 10K type strain sequencing project: providing services to taxonomists for standard genome sequencing and annotation.</title>
        <authorList>
            <consortium name="The Broad Institute Genomics Platform"/>
            <consortium name="The Broad Institute Genome Sequencing Center for Infectious Disease"/>
            <person name="Wu L."/>
            <person name="Ma J."/>
        </authorList>
    </citation>
    <scope>NUCLEOTIDE SEQUENCE [LARGE SCALE GENOMIC DNA]</scope>
    <source>
        <strain evidence="10">CGMCC 1.10106</strain>
    </source>
</reference>
<evidence type="ECO:0000256" key="4">
    <source>
        <dbReference type="ARBA" id="ARBA00022741"/>
    </source>
</evidence>
<dbReference type="PIRSF" id="PIRSF001589">
    <property type="entry name" value="Asn_synthetase_glu-h"/>
    <property type="match status" value="1"/>
</dbReference>
<dbReference type="RefSeq" id="WP_188448779.1">
    <property type="nucleotide sequence ID" value="NZ_BMDW01000021.1"/>
</dbReference>
<evidence type="ECO:0000313" key="9">
    <source>
        <dbReference type="EMBL" id="GGA56975.1"/>
    </source>
</evidence>
<proteinExistence type="inferred from homology"/>
<evidence type="ECO:0000313" key="10">
    <source>
        <dbReference type="Proteomes" id="UP000618591"/>
    </source>
</evidence>
<keyword evidence="4" id="KW-0547">Nucleotide-binding</keyword>
<evidence type="ECO:0000256" key="3">
    <source>
        <dbReference type="ARBA" id="ARBA00012737"/>
    </source>
</evidence>
<dbReference type="SUPFAM" id="SSF56235">
    <property type="entry name" value="N-terminal nucleophile aminohydrolases (Ntn hydrolases)"/>
    <property type="match status" value="1"/>
</dbReference>